<feature type="transmembrane region" description="Helical" evidence="1">
    <location>
        <begin position="47"/>
        <end position="65"/>
    </location>
</feature>
<dbReference type="RefSeq" id="WP_146883334.1">
    <property type="nucleotide sequence ID" value="NZ_BJXB01000005.1"/>
</dbReference>
<evidence type="ECO:0000313" key="2">
    <source>
        <dbReference type="EMBL" id="GEM45754.1"/>
    </source>
</evidence>
<evidence type="ECO:0000256" key="1">
    <source>
        <dbReference type="SAM" id="Phobius"/>
    </source>
</evidence>
<feature type="transmembrane region" description="Helical" evidence="1">
    <location>
        <begin position="7"/>
        <end position="27"/>
    </location>
</feature>
<keyword evidence="1" id="KW-1133">Transmembrane helix</keyword>
<sequence>MNRANGPLIAGLVIVLLIVIFFLQNMLGYNATARISFLFLYGYIKTGWLILWCLLGGGLAGFLLAQAMRRR</sequence>
<evidence type="ECO:0000313" key="3">
    <source>
        <dbReference type="Proteomes" id="UP000321306"/>
    </source>
</evidence>
<reference evidence="2 3" key="1">
    <citation type="submission" date="2019-07" db="EMBL/GenBank/DDBJ databases">
        <title>Whole genome shotgun sequence of Deinococcus cellulosilyticus NBRC 106333.</title>
        <authorList>
            <person name="Hosoyama A."/>
            <person name="Uohara A."/>
            <person name="Ohji S."/>
            <person name="Ichikawa N."/>
        </authorList>
    </citation>
    <scope>NUCLEOTIDE SEQUENCE [LARGE SCALE GENOMIC DNA]</scope>
    <source>
        <strain evidence="2 3">NBRC 106333</strain>
    </source>
</reference>
<organism evidence="2 3">
    <name type="scientific">Deinococcus cellulosilyticus (strain DSM 18568 / NBRC 106333 / KACC 11606 / 5516J-15)</name>
    <dbReference type="NCBI Taxonomy" id="1223518"/>
    <lineage>
        <taxon>Bacteria</taxon>
        <taxon>Thermotogati</taxon>
        <taxon>Deinococcota</taxon>
        <taxon>Deinococci</taxon>
        <taxon>Deinococcales</taxon>
        <taxon>Deinococcaceae</taxon>
        <taxon>Deinococcus</taxon>
    </lineage>
</organism>
<comment type="caution">
    <text evidence="2">The sequence shown here is derived from an EMBL/GenBank/DDBJ whole genome shotgun (WGS) entry which is preliminary data.</text>
</comment>
<dbReference type="Proteomes" id="UP000321306">
    <property type="component" value="Unassembled WGS sequence"/>
</dbReference>
<proteinExistence type="predicted"/>
<dbReference type="EMBL" id="BJXB01000005">
    <property type="protein sequence ID" value="GEM45754.1"/>
    <property type="molecule type" value="Genomic_DNA"/>
</dbReference>
<gene>
    <name evidence="2" type="ORF">DC3_13890</name>
</gene>
<accession>A0A511MYS8</accession>
<keyword evidence="3" id="KW-1185">Reference proteome</keyword>
<keyword evidence="1" id="KW-0472">Membrane</keyword>
<dbReference type="AlphaFoldDB" id="A0A511MYS8"/>
<protein>
    <recommendedName>
        <fullName evidence="4">Lipopolysaccharide assembly protein A domain-containing protein</fullName>
    </recommendedName>
</protein>
<evidence type="ECO:0008006" key="4">
    <source>
        <dbReference type="Google" id="ProtNLM"/>
    </source>
</evidence>
<name>A0A511MYS8_DEIC1</name>
<keyword evidence="1" id="KW-0812">Transmembrane</keyword>